<dbReference type="AlphaFoldDB" id="A0A4C1VN23"/>
<evidence type="ECO:0000313" key="1">
    <source>
        <dbReference type="EMBL" id="GBP40516.1"/>
    </source>
</evidence>
<keyword evidence="2" id="KW-1185">Reference proteome</keyword>
<protein>
    <submittedName>
        <fullName evidence="1">Uncharacterized protein</fullName>
    </submittedName>
</protein>
<accession>A0A4C1VN23</accession>
<gene>
    <name evidence="1" type="ORF">EVAR_30575_1</name>
</gene>
<dbReference type="EMBL" id="BGZK01000382">
    <property type="protein sequence ID" value="GBP40516.1"/>
    <property type="molecule type" value="Genomic_DNA"/>
</dbReference>
<organism evidence="1 2">
    <name type="scientific">Eumeta variegata</name>
    <name type="common">Bagworm moth</name>
    <name type="synonym">Eumeta japonica</name>
    <dbReference type="NCBI Taxonomy" id="151549"/>
    <lineage>
        <taxon>Eukaryota</taxon>
        <taxon>Metazoa</taxon>
        <taxon>Ecdysozoa</taxon>
        <taxon>Arthropoda</taxon>
        <taxon>Hexapoda</taxon>
        <taxon>Insecta</taxon>
        <taxon>Pterygota</taxon>
        <taxon>Neoptera</taxon>
        <taxon>Endopterygota</taxon>
        <taxon>Lepidoptera</taxon>
        <taxon>Glossata</taxon>
        <taxon>Ditrysia</taxon>
        <taxon>Tineoidea</taxon>
        <taxon>Psychidae</taxon>
        <taxon>Oiketicinae</taxon>
        <taxon>Eumeta</taxon>
    </lineage>
</organism>
<dbReference type="Proteomes" id="UP000299102">
    <property type="component" value="Unassembled WGS sequence"/>
</dbReference>
<comment type="caution">
    <text evidence="1">The sequence shown here is derived from an EMBL/GenBank/DDBJ whole genome shotgun (WGS) entry which is preliminary data.</text>
</comment>
<reference evidence="1 2" key="1">
    <citation type="journal article" date="2019" name="Commun. Biol.">
        <title>The bagworm genome reveals a unique fibroin gene that provides high tensile strength.</title>
        <authorList>
            <person name="Kono N."/>
            <person name="Nakamura H."/>
            <person name="Ohtoshi R."/>
            <person name="Tomita M."/>
            <person name="Numata K."/>
            <person name="Arakawa K."/>
        </authorList>
    </citation>
    <scope>NUCLEOTIDE SEQUENCE [LARGE SCALE GENOMIC DNA]</scope>
</reference>
<evidence type="ECO:0000313" key="2">
    <source>
        <dbReference type="Proteomes" id="UP000299102"/>
    </source>
</evidence>
<sequence>MILPRKYTSGNIRFSGAHAHRFICPAFGYNRPEKGARTRAPFQAYELNCCILYGPKNRCPDCHTAPRHATAAILVAFPYPSSPLYAMARSGLAGLAGPYTDSAYHED</sequence>
<name>A0A4C1VN23_EUMVA</name>
<proteinExistence type="predicted"/>